<dbReference type="OrthoDB" id="9815445at2"/>
<keyword evidence="10" id="KW-1185">Reference proteome</keyword>
<dbReference type="KEGG" id="aht:ANTHELSMS3_01324"/>
<name>A0A222E226_9RHOB</name>
<dbReference type="CDD" id="cd06261">
    <property type="entry name" value="TM_PBP2"/>
    <property type="match status" value="1"/>
</dbReference>
<dbReference type="Proteomes" id="UP000203589">
    <property type="component" value="Chromosome"/>
</dbReference>
<dbReference type="PANTHER" id="PTHR32243">
    <property type="entry name" value="MALTOSE TRANSPORT SYSTEM PERMEASE-RELATED"/>
    <property type="match status" value="1"/>
</dbReference>
<accession>A0A222E226</accession>
<feature type="transmembrane region" description="Helical" evidence="7">
    <location>
        <begin position="111"/>
        <end position="134"/>
    </location>
</feature>
<dbReference type="Gene3D" id="1.10.3720.10">
    <property type="entry name" value="MetI-like"/>
    <property type="match status" value="1"/>
</dbReference>
<dbReference type="InterPro" id="IPR050901">
    <property type="entry name" value="BP-dep_ABC_trans_perm"/>
</dbReference>
<protein>
    <submittedName>
        <fullName evidence="9">Maltose transporter permease</fullName>
    </submittedName>
</protein>
<evidence type="ECO:0000256" key="3">
    <source>
        <dbReference type="ARBA" id="ARBA00022475"/>
    </source>
</evidence>
<evidence type="ECO:0000256" key="5">
    <source>
        <dbReference type="ARBA" id="ARBA00022989"/>
    </source>
</evidence>
<keyword evidence="4 7" id="KW-0812">Transmembrane</keyword>
<evidence type="ECO:0000256" key="6">
    <source>
        <dbReference type="ARBA" id="ARBA00023136"/>
    </source>
</evidence>
<evidence type="ECO:0000259" key="8">
    <source>
        <dbReference type="PROSITE" id="PS50928"/>
    </source>
</evidence>
<dbReference type="InterPro" id="IPR035906">
    <property type="entry name" value="MetI-like_sf"/>
</dbReference>
<organism evidence="9 10">
    <name type="scientific">Antarctobacter heliothermus</name>
    <dbReference type="NCBI Taxonomy" id="74033"/>
    <lineage>
        <taxon>Bacteria</taxon>
        <taxon>Pseudomonadati</taxon>
        <taxon>Pseudomonadota</taxon>
        <taxon>Alphaproteobacteria</taxon>
        <taxon>Rhodobacterales</taxon>
        <taxon>Roseobacteraceae</taxon>
        <taxon>Antarctobacter</taxon>
    </lineage>
</organism>
<reference evidence="9 10" key="1">
    <citation type="submission" date="2017-07" db="EMBL/GenBank/DDBJ databases">
        <title>Genome Sequence of Antarctobacter heliothermus Strain SMS3 Isolated from a culture of the Diatom Skeletonema marinoi.</title>
        <authorList>
            <person name="Topel M."/>
            <person name="Pinder M.I.M."/>
            <person name="Johansson O.N."/>
            <person name="Kourtchenko O."/>
            <person name="Godhe A."/>
            <person name="Clarke A.K."/>
        </authorList>
    </citation>
    <scope>NUCLEOTIDE SEQUENCE [LARGE SCALE GENOMIC DNA]</scope>
    <source>
        <strain evidence="9 10">SMS3</strain>
    </source>
</reference>
<dbReference type="RefSeq" id="WP_094034172.1">
    <property type="nucleotide sequence ID" value="NZ_CP022540.1"/>
</dbReference>
<dbReference type="InterPro" id="IPR000515">
    <property type="entry name" value="MetI-like"/>
</dbReference>
<dbReference type="PANTHER" id="PTHR32243:SF18">
    <property type="entry name" value="INNER MEMBRANE ABC TRANSPORTER PERMEASE PROTEIN YCJP"/>
    <property type="match status" value="1"/>
</dbReference>
<feature type="transmembrane region" description="Helical" evidence="7">
    <location>
        <begin position="146"/>
        <end position="166"/>
    </location>
</feature>
<evidence type="ECO:0000256" key="1">
    <source>
        <dbReference type="ARBA" id="ARBA00004651"/>
    </source>
</evidence>
<feature type="transmembrane region" description="Helical" evidence="7">
    <location>
        <begin position="75"/>
        <end position="99"/>
    </location>
</feature>
<keyword evidence="3" id="KW-1003">Cell membrane</keyword>
<dbReference type="PROSITE" id="PS50928">
    <property type="entry name" value="ABC_TM1"/>
    <property type="match status" value="1"/>
</dbReference>
<evidence type="ECO:0000313" key="10">
    <source>
        <dbReference type="Proteomes" id="UP000203589"/>
    </source>
</evidence>
<proteinExistence type="inferred from homology"/>
<gene>
    <name evidence="9" type="ORF">ANTHELSMS3_01324</name>
</gene>
<dbReference type="EMBL" id="CP022540">
    <property type="protein sequence ID" value="ASP20028.1"/>
    <property type="molecule type" value="Genomic_DNA"/>
</dbReference>
<keyword evidence="5 7" id="KW-1133">Transmembrane helix</keyword>
<comment type="similarity">
    <text evidence="7">Belongs to the binding-protein-dependent transport system permease family.</text>
</comment>
<evidence type="ECO:0000256" key="4">
    <source>
        <dbReference type="ARBA" id="ARBA00022692"/>
    </source>
</evidence>
<dbReference type="GO" id="GO:0005886">
    <property type="term" value="C:plasma membrane"/>
    <property type="evidence" value="ECO:0007669"/>
    <property type="project" value="UniProtKB-SubCell"/>
</dbReference>
<keyword evidence="6 7" id="KW-0472">Membrane</keyword>
<comment type="subcellular location">
    <subcellularLocation>
        <location evidence="1 7">Cell membrane</location>
        <topology evidence="1 7">Multi-pass membrane protein</topology>
    </subcellularLocation>
</comment>
<feature type="transmembrane region" description="Helical" evidence="7">
    <location>
        <begin position="12"/>
        <end position="38"/>
    </location>
</feature>
<dbReference type="AlphaFoldDB" id="A0A222E226"/>
<evidence type="ECO:0000256" key="2">
    <source>
        <dbReference type="ARBA" id="ARBA00022448"/>
    </source>
</evidence>
<dbReference type="SUPFAM" id="SSF161098">
    <property type="entry name" value="MetI-like"/>
    <property type="match status" value="1"/>
</dbReference>
<sequence>MARMSSIRSRSAARLVITYLTAVLLGVFLSLPLLWIVLTSFKPTAQLLTSPPTWIFSPTLEHFDAVFARPEFWRALVNTAIVTVSTTFVTLSVGTMAAYGMARDRAGGAPLLYTTLAIRALPPIVLGLPLFVVFTRTGLIDTLPGLTVAYTAFMLPNTIWLMLGFFQSVPKSLEEAALVDGCTRFGAFLRIALPLARPGLVVTGFYNAVGAWNHFFFGLTLSTADARTLPVYAAQLIGEYSIRWGEVSAIGAILVMPPIVLVILMQRHLAGGLTLGGVKG</sequence>
<dbReference type="Pfam" id="PF00528">
    <property type="entry name" value="BPD_transp_1"/>
    <property type="match status" value="1"/>
</dbReference>
<feature type="transmembrane region" description="Helical" evidence="7">
    <location>
        <begin position="247"/>
        <end position="265"/>
    </location>
</feature>
<feature type="domain" description="ABC transmembrane type-1" evidence="8">
    <location>
        <begin position="76"/>
        <end position="265"/>
    </location>
</feature>
<keyword evidence="2 7" id="KW-0813">Transport</keyword>
<evidence type="ECO:0000313" key="9">
    <source>
        <dbReference type="EMBL" id="ASP20028.1"/>
    </source>
</evidence>
<dbReference type="GO" id="GO:0055085">
    <property type="term" value="P:transmembrane transport"/>
    <property type="evidence" value="ECO:0007669"/>
    <property type="project" value="InterPro"/>
</dbReference>
<evidence type="ECO:0000256" key="7">
    <source>
        <dbReference type="RuleBase" id="RU363032"/>
    </source>
</evidence>